<dbReference type="GO" id="GO:0012501">
    <property type="term" value="P:programmed cell death"/>
    <property type="evidence" value="ECO:0007669"/>
    <property type="project" value="InterPro"/>
</dbReference>
<evidence type="ECO:0000313" key="6">
    <source>
        <dbReference type="Proteomes" id="UP000007110"/>
    </source>
</evidence>
<dbReference type="Proteomes" id="UP000007110">
    <property type="component" value="Unassembled WGS sequence"/>
</dbReference>
<evidence type="ECO:0000313" key="5">
    <source>
        <dbReference type="EnsemblMetazoa" id="XP_030830813"/>
    </source>
</evidence>
<name>A0A7M7N407_STRPU</name>
<dbReference type="OMA" id="EMTNDCL"/>
<evidence type="ECO:0000256" key="1">
    <source>
        <dbReference type="ARBA" id="ARBA00004308"/>
    </source>
</evidence>
<keyword evidence="3" id="KW-0472">Membrane</keyword>
<feature type="domain" description="Gasdermin pore forming" evidence="4">
    <location>
        <begin position="10"/>
        <end position="257"/>
    </location>
</feature>
<reference evidence="6" key="1">
    <citation type="submission" date="2015-02" db="EMBL/GenBank/DDBJ databases">
        <title>Genome sequencing for Strongylocentrotus purpuratus.</title>
        <authorList>
            <person name="Murali S."/>
            <person name="Liu Y."/>
            <person name="Vee V."/>
            <person name="English A."/>
            <person name="Wang M."/>
            <person name="Skinner E."/>
            <person name="Han Y."/>
            <person name="Muzny D.M."/>
            <person name="Worley K.C."/>
            <person name="Gibbs R.A."/>
        </authorList>
    </citation>
    <scope>NUCLEOTIDE SEQUENCE</scope>
</reference>
<dbReference type="OrthoDB" id="9992217at2759"/>
<keyword evidence="6" id="KW-1185">Reference proteome</keyword>
<proteinExistence type="inferred from homology"/>
<dbReference type="RefSeq" id="XP_030830813.1">
    <property type="nucleotide sequence ID" value="XM_030974953.1"/>
</dbReference>
<evidence type="ECO:0000259" key="4">
    <source>
        <dbReference type="Pfam" id="PF04598"/>
    </source>
</evidence>
<dbReference type="GO" id="GO:0012505">
    <property type="term" value="C:endomembrane system"/>
    <property type="evidence" value="ECO:0007669"/>
    <property type="project" value="UniProtKB-SubCell"/>
</dbReference>
<dbReference type="PANTHER" id="PTHR15207">
    <property type="entry name" value="NONSYNDROMIC HEARING IMPAIRMENT PROTEIN"/>
    <property type="match status" value="1"/>
</dbReference>
<dbReference type="GO" id="GO:0005737">
    <property type="term" value="C:cytoplasm"/>
    <property type="evidence" value="ECO:0000318"/>
    <property type="project" value="GO_Central"/>
</dbReference>
<sequence>MSLFYKHSVFNQATSNFVHSVSSSELSNLIASPSLSDASNCRPYHLVVKTNKKYFWNHVSLFPTPFTLSDILDNDGAERFDEVDGTQTDLVNFERSLIIEAKGKVEASLAMEIAGFELDANRHIAVSVDFGQVVEKSLDIPQLANSVKGRKINLKKDFIKEVMAKKRNTLCLVVTTLSTEAESKITTELQTSGSADGKFTAGTARSINVETSLSGDRKRTLEIPSNTPLAFRMLEILVRPDRSIQLMQLPNSEGGFEIIKDDKEPTPSRDLTPRSGLQLSINGPVPDMEEIRQQLKPMLLLPEQGLNDARRSLKELLRTENSILLNSLNIMFQVALNSLLVGHGGKQTTQEILREKLGCSDLNDTKPLLQAAGFSFEEDSVMFPTTDESRILICTSNLLDLLGSLNEDQGRKLYECTEEEKRSITKVIAQALAAERLPLDQPSVSNLFAGSRRAESLVFSLGFQLERTDGNWYLSYSTSEMVEDDLSPAGLLVIMCALWDQK</sequence>
<dbReference type="InterPro" id="IPR040460">
    <property type="entry name" value="Gasdermin_pore"/>
</dbReference>
<accession>A0A7M7N407</accession>
<dbReference type="KEGG" id="spu:100889396"/>
<protein>
    <recommendedName>
        <fullName evidence="4">Gasdermin pore forming domain-containing protein</fullName>
    </recommendedName>
</protein>
<reference evidence="5" key="2">
    <citation type="submission" date="2021-01" db="UniProtKB">
        <authorList>
            <consortium name="EnsemblMetazoa"/>
        </authorList>
    </citation>
    <scope>IDENTIFICATION</scope>
</reference>
<dbReference type="Pfam" id="PF04598">
    <property type="entry name" value="Gasdermin"/>
    <property type="match status" value="1"/>
</dbReference>
<dbReference type="InParanoid" id="A0A7M7N407"/>
<dbReference type="AlphaFoldDB" id="A0A7M7N407"/>
<comment type="similarity">
    <text evidence="2">Belongs to the gasdermin family.</text>
</comment>
<evidence type="ECO:0000256" key="2">
    <source>
        <dbReference type="ARBA" id="ARBA00009279"/>
    </source>
</evidence>
<dbReference type="GeneID" id="100889396"/>
<dbReference type="InterPro" id="IPR042377">
    <property type="entry name" value="GSDME"/>
</dbReference>
<dbReference type="FunCoup" id="A0A7M7N407">
    <property type="interactions" value="750"/>
</dbReference>
<dbReference type="PANTHER" id="PTHR15207:SF3">
    <property type="entry name" value="DEAFNESS, AUTOSOMAL DOMINANT 5-RELATED"/>
    <property type="match status" value="1"/>
</dbReference>
<organism evidence="5 6">
    <name type="scientific">Strongylocentrotus purpuratus</name>
    <name type="common">Purple sea urchin</name>
    <dbReference type="NCBI Taxonomy" id="7668"/>
    <lineage>
        <taxon>Eukaryota</taxon>
        <taxon>Metazoa</taxon>
        <taxon>Echinodermata</taxon>
        <taxon>Eleutherozoa</taxon>
        <taxon>Echinozoa</taxon>
        <taxon>Echinoidea</taxon>
        <taxon>Euechinoidea</taxon>
        <taxon>Echinacea</taxon>
        <taxon>Camarodonta</taxon>
        <taxon>Echinidea</taxon>
        <taxon>Strongylocentrotidae</taxon>
        <taxon>Strongylocentrotus</taxon>
    </lineage>
</organism>
<comment type="subcellular location">
    <subcellularLocation>
        <location evidence="1">Endomembrane system</location>
    </subcellularLocation>
</comment>
<evidence type="ECO:0000256" key="3">
    <source>
        <dbReference type="ARBA" id="ARBA00023136"/>
    </source>
</evidence>
<dbReference type="EnsemblMetazoa" id="XM_030974953">
    <property type="protein sequence ID" value="XP_030830813"/>
    <property type="gene ID" value="LOC100889396"/>
</dbReference>